<dbReference type="Pfam" id="PF00078">
    <property type="entry name" value="RVT_1"/>
    <property type="match status" value="1"/>
</dbReference>
<accession>A0A8X6WTM2</accession>
<dbReference type="InterPro" id="IPR050951">
    <property type="entry name" value="Retrovirus_Pol_polyprotein"/>
</dbReference>
<dbReference type="Gene3D" id="3.10.10.10">
    <property type="entry name" value="HIV Type 1 Reverse Transcriptase, subunit A, domain 1"/>
    <property type="match status" value="1"/>
</dbReference>
<organism evidence="2 3">
    <name type="scientific">Trichonephila inaurata madagascariensis</name>
    <dbReference type="NCBI Taxonomy" id="2747483"/>
    <lineage>
        <taxon>Eukaryota</taxon>
        <taxon>Metazoa</taxon>
        <taxon>Ecdysozoa</taxon>
        <taxon>Arthropoda</taxon>
        <taxon>Chelicerata</taxon>
        <taxon>Arachnida</taxon>
        <taxon>Araneae</taxon>
        <taxon>Araneomorphae</taxon>
        <taxon>Entelegynae</taxon>
        <taxon>Araneoidea</taxon>
        <taxon>Nephilidae</taxon>
        <taxon>Trichonephila</taxon>
        <taxon>Trichonephila inaurata</taxon>
    </lineage>
</organism>
<sequence length="328" mass="38371">MTISDDSPTFDIGPNVFQHNRAEVEQLLSTYTLKKTKTVNIELDITLRDVEPIFHKPRRLPFAERDIVDAQVDEWTENGIVESFSYPYASQIVVIKKKDGKSRVCIDYRRLNHKLIKDNYPLPLIDDILDCLQNAKIFTTLDLKNGFFHVAVIEKSPKFTSFVTPNGQYQLRRMSFGLSTCPSTFRRSDLCTEAQYCQYSHVPHLQEISNSTFQRSIKITPFEFLFGPKRKSCQGIEIVQLLNDEITAQFQQQRDALRQDAKKQICKVQDENRRMYNIRRRQAHKYQLHDLVAIKRTQFGPDLKLKQKYLGPYKVTKVKHNDTYDVEV</sequence>
<dbReference type="CDD" id="cd01647">
    <property type="entry name" value="RT_LTR"/>
    <property type="match status" value="1"/>
</dbReference>
<dbReference type="PANTHER" id="PTHR37984:SF5">
    <property type="entry name" value="PROTEIN NYNRIN-LIKE"/>
    <property type="match status" value="1"/>
</dbReference>
<protein>
    <recommendedName>
        <fullName evidence="1">Reverse transcriptase domain-containing protein</fullName>
    </recommendedName>
</protein>
<proteinExistence type="predicted"/>
<evidence type="ECO:0000313" key="3">
    <source>
        <dbReference type="Proteomes" id="UP000886998"/>
    </source>
</evidence>
<evidence type="ECO:0000313" key="2">
    <source>
        <dbReference type="EMBL" id="GFY41138.1"/>
    </source>
</evidence>
<dbReference type="PANTHER" id="PTHR37984">
    <property type="entry name" value="PROTEIN CBG26694"/>
    <property type="match status" value="1"/>
</dbReference>
<feature type="domain" description="Reverse transcriptase" evidence="1">
    <location>
        <begin position="95"/>
        <end position="187"/>
    </location>
</feature>
<dbReference type="OrthoDB" id="6513643at2759"/>
<dbReference type="AlphaFoldDB" id="A0A8X6WTM2"/>
<dbReference type="InterPro" id="IPR000477">
    <property type="entry name" value="RT_dom"/>
</dbReference>
<keyword evidence="3" id="KW-1185">Reference proteome</keyword>
<dbReference type="EMBL" id="BMAV01002318">
    <property type="protein sequence ID" value="GFY41138.1"/>
    <property type="molecule type" value="Genomic_DNA"/>
</dbReference>
<comment type="caution">
    <text evidence="2">The sequence shown here is derived from an EMBL/GenBank/DDBJ whole genome shotgun (WGS) entry which is preliminary data.</text>
</comment>
<dbReference type="Proteomes" id="UP000886998">
    <property type="component" value="Unassembled WGS sequence"/>
</dbReference>
<dbReference type="Gene3D" id="3.30.70.270">
    <property type="match status" value="1"/>
</dbReference>
<name>A0A8X6WTM2_9ARAC</name>
<gene>
    <name evidence="2" type="primary">TY3B-G</name>
    <name evidence="2" type="ORF">TNIN_366461</name>
</gene>
<dbReference type="InterPro" id="IPR043502">
    <property type="entry name" value="DNA/RNA_pol_sf"/>
</dbReference>
<dbReference type="GO" id="GO:0071897">
    <property type="term" value="P:DNA biosynthetic process"/>
    <property type="evidence" value="ECO:0007669"/>
    <property type="project" value="UniProtKB-ARBA"/>
</dbReference>
<dbReference type="InterPro" id="IPR043128">
    <property type="entry name" value="Rev_trsase/Diguanyl_cyclase"/>
</dbReference>
<evidence type="ECO:0000259" key="1">
    <source>
        <dbReference type="Pfam" id="PF00078"/>
    </source>
</evidence>
<dbReference type="SUPFAM" id="SSF56672">
    <property type="entry name" value="DNA/RNA polymerases"/>
    <property type="match status" value="1"/>
</dbReference>
<reference evidence="2" key="1">
    <citation type="submission" date="2020-08" db="EMBL/GenBank/DDBJ databases">
        <title>Multicomponent nature underlies the extraordinary mechanical properties of spider dragline silk.</title>
        <authorList>
            <person name="Kono N."/>
            <person name="Nakamura H."/>
            <person name="Mori M."/>
            <person name="Yoshida Y."/>
            <person name="Ohtoshi R."/>
            <person name="Malay A.D."/>
            <person name="Moran D.A.P."/>
            <person name="Tomita M."/>
            <person name="Numata K."/>
            <person name="Arakawa K."/>
        </authorList>
    </citation>
    <scope>NUCLEOTIDE SEQUENCE</scope>
</reference>